<feature type="region of interest" description="Disordered" evidence="2">
    <location>
        <begin position="49"/>
        <end position="112"/>
    </location>
</feature>
<dbReference type="PANTHER" id="PTHR38791">
    <property type="entry name" value="ZN(II)2CYS6 TRANSCRIPTION FACTOR (EUROFUNG)-RELATED-RELATED"/>
    <property type="match status" value="1"/>
</dbReference>
<comment type="caution">
    <text evidence="4">The sequence shown here is derived from an EMBL/GenBank/DDBJ whole genome shotgun (WGS) entry which is preliminary data.</text>
</comment>
<organism evidence="4 5">
    <name type="scientific">Cephalotrichum gorgonifer</name>
    <dbReference type="NCBI Taxonomy" id="2041049"/>
    <lineage>
        <taxon>Eukaryota</taxon>
        <taxon>Fungi</taxon>
        <taxon>Dikarya</taxon>
        <taxon>Ascomycota</taxon>
        <taxon>Pezizomycotina</taxon>
        <taxon>Sordariomycetes</taxon>
        <taxon>Hypocreomycetidae</taxon>
        <taxon>Microascales</taxon>
        <taxon>Microascaceae</taxon>
        <taxon>Cephalotrichum</taxon>
    </lineage>
</organism>
<feature type="compositionally biased region" description="Basic residues" evidence="2">
    <location>
        <begin position="59"/>
        <end position="68"/>
    </location>
</feature>
<dbReference type="InterPro" id="IPR036864">
    <property type="entry name" value="Zn2-C6_fun-type_DNA-bd_sf"/>
</dbReference>
<feature type="compositionally biased region" description="Basic and acidic residues" evidence="2">
    <location>
        <begin position="49"/>
        <end position="58"/>
    </location>
</feature>
<dbReference type="GO" id="GO:0000981">
    <property type="term" value="F:DNA-binding transcription factor activity, RNA polymerase II-specific"/>
    <property type="evidence" value="ECO:0007669"/>
    <property type="project" value="InterPro"/>
</dbReference>
<gene>
    <name evidence="4" type="ORF">DNG_04012</name>
</gene>
<dbReference type="InterPro" id="IPR053175">
    <property type="entry name" value="DHMBA_Reg_Transcription_Factor"/>
</dbReference>
<dbReference type="SMART" id="SM00066">
    <property type="entry name" value="GAL4"/>
    <property type="match status" value="1"/>
</dbReference>
<feature type="compositionally biased region" description="Low complexity" evidence="2">
    <location>
        <begin position="81"/>
        <end position="97"/>
    </location>
</feature>
<reference evidence="4" key="1">
    <citation type="submission" date="2018-03" db="EMBL/GenBank/DDBJ databases">
        <authorList>
            <person name="Guldener U."/>
        </authorList>
    </citation>
    <scope>NUCLEOTIDE SEQUENCE</scope>
</reference>
<dbReference type="SUPFAM" id="SSF57701">
    <property type="entry name" value="Zn2/Cys6 DNA-binding domain"/>
    <property type="match status" value="1"/>
</dbReference>
<evidence type="ECO:0000256" key="2">
    <source>
        <dbReference type="SAM" id="MobiDB-lite"/>
    </source>
</evidence>
<evidence type="ECO:0000313" key="5">
    <source>
        <dbReference type="Proteomes" id="UP001187682"/>
    </source>
</evidence>
<sequence length="654" mass="72812">MVYCGKPSRGCQMCRTRRIKCDEARPTCSQCAKSRRQCPGYRDEFDIVHRNETQATERRARKTVKKPVQKNTEARQPPSWPSSSSSSSPSSSSSSSSEPDKDGELSPASSVSSTTSAEVLVRSLGLPIQDRAACLFVANFILVPRKDSSRGYLHFVLPLMKIVGPKSPLAYAFGACAYASLGNRPNVNMSEITLRAVFNYHRALQALQRTLEDPEASKSDATLCAVLLLCLYEHITYAGMGVGNWVKHVEGAIRLAEARGRDQLRTKRGLLLFIAVRTQMVLPTPSSLLPESPTWAPSMRLLTDLTQIVHSMASGTTPAMGVEWWVTDAVNDQTATLSQSYAIRMNAIRAEVTKLLTANVRSPEVSQILSGLVRRMQALEHEITVWSDNLPEHWRHVTVAWEDNVPDGDYSRAEAFPGRVDIYCDYWIASVVNMARVTRLHLAATIVRCVAWICAPADYRTTPEYATCARISTDCITDIIASVPYHFSWHLKRPDVKKRASLSGFGCGDENAQKSLPGYFLNLPLVVVQNQDHCTDAQRSWVRGRLQYIATELGVRYSGVLAKLDVRVPSMYIRRDNLFARPYPVAHDFEKVLSTRPSYDPATQSQYPLDPFKHMEALRKGFVDQKTTEMISKAGSKGGKEGERLAGGFTLLNK</sequence>
<feature type="domain" description="Zn(2)-C6 fungal-type" evidence="3">
    <location>
        <begin position="10"/>
        <end position="38"/>
    </location>
</feature>
<dbReference type="PROSITE" id="PS50048">
    <property type="entry name" value="ZN2_CY6_FUNGAL_2"/>
    <property type="match status" value="1"/>
</dbReference>
<dbReference type="GO" id="GO:0008270">
    <property type="term" value="F:zinc ion binding"/>
    <property type="evidence" value="ECO:0007669"/>
    <property type="project" value="InterPro"/>
</dbReference>
<accession>A0AAE8MW59</accession>
<dbReference type="AlphaFoldDB" id="A0AAE8MW59"/>
<evidence type="ECO:0000313" key="4">
    <source>
        <dbReference type="EMBL" id="SPO01336.1"/>
    </source>
</evidence>
<dbReference type="Pfam" id="PF11951">
    <property type="entry name" value="Fungal_trans_2"/>
    <property type="match status" value="1"/>
</dbReference>
<evidence type="ECO:0000256" key="1">
    <source>
        <dbReference type="ARBA" id="ARBA00023242"/>
    </source>
</evidence>
<protein>
    <submittedName>
        <fullName evidence="4">Related to negative acting factor</fullName>
    </submittedName>
</protein>
<dbReference type="CDD" id="cd00067">
    <property type="entry name" value="GAL4"/>
    <property type="match status" value="1"/>
</dbReference>
<dbReference type="Proteomes" id="UP001187682">
    <property type="component" value="Unassembled WGS sequence"/>
</dbReference>
<keyword evidence="1" id="KW-0539">Nucleus</keyword>
<dbReference type="PANTHER" id="PTHR38791:SF13">
    <property type="entry name" value="ZN(2)-C6 FUNGAL-TYPE DOMAIN-CONTAINING PROTEIN"/>
    <property type="match status" value="1"/>
</dbReference>
<dbReference type="EMBL" id="ONZQ02000005">
    <property type="protein sequence ID" value="SPO01336.1"/>
    <property type="molecule type" value="Genomic_DNA"/>
</dbReference>
<evidence type="ECO:0000259" key="3">
    <source>
        <dbReference type="PROSITE" id="PS50048"/>
    </source>
</evidence>
<dbReference type="InterPro" id="IPR021858">
    <property type="entry name" value="Fun_TF"/>
</dbReference>
<dbReference type="PROSITE" id="PS00463">
    <property type="entry name" value="ZN2_CY6_FUNGAL_1"/>
    <property type="match status" value="1"/>
</dbReference>
<dbReference type="Gene3D" id="4.10.240.10">
    <property type="entry name" value="Zn(2)-C6 fungal-type DNA-binding domain"/>
    <property type="match status" value="1"/>
</dbReference>
<proteinExistence type="predicted"/>
<dbReference type="Pfam" id="PF00172">
    <property type="entry name" value="Zn_clus"/>
    <property type="match status" value="1"/>
</dbReference>
<name>A0AAE8MW59_9PEZI</name>
<dbReference type="InterPro" id="IPR001138">
    <property type="entry name" value="Zn2Cys6_DnaBD"/>
</dbReference>
<keyword evidence="5" id="KW-1185">Reference proteome</keyword>